<organism evidence="1 2">
    <name type="scientific">Aplysia californica</name>
    <name type="common">California sea hare</name>
    <dbReference type="NCBI Taxonomy" id="6500"/>
    <lineage>
        <taxon>Eukaryota</taxon>
        <taxon>Metazoa</taxon>
        <taxon>Spiralia</taxon>
        <taxon>Lophotrochozoa</taxon>
        <taxon>Mollusca</taxon>
        <taxon>Gastropoda</taxon>
        <taxon>Heterobranchia</taxon>
        <taxon>Euthyneura</taxon>
        <taxon>Tectipleura</taxon>
        <taxon>Aplysiida</taxon>
        <taxon>Aplysioidea</taxon>
        <taxon>Aplysiidae</taxon>
        <taxon>Aplysia</taxon>
    </lineage>
</organism>
<evidence type="ECO:0000313" key="2">
    <source>
        <dbReference type="RefSeq" id="XP_035829000.1"/>
    </source>
</evidence>
<dbReference type="InterPro" id="IPR036291">
    <property type="entry name" value="NAD(P)-bd_dom_sf"/>
</dbReference>
<dbReference type="PANTHER" id="PTHR44656">
    <property type="entry name" value="DEHYDROGENASE/REDUCTASE SDR FAMILY MEMBER 12"/>
    <property type="match status" value="1"/>
</dbReference>
<evidence type="ECO:0000313" key="1">
    <source>
        <dbReference type="Proteomes" id="UP000694888"/>
    </source>
</evidence>
<gene>
    <name evidence="2" type="primary">LOC101853270</name>
</gene>
<dbReference type="RefSeq" id="XP_035829000.1">
    <property type="nucleotide sequence ID" value="XM_035973107.1"/>
</dbReference>
<dbReference type="Gene3D" id="3.40.50.720">
    <property type="entry name" value="NAD(P)-binding Rossmann-like Domain"/>
    <property type="match status" value="2"/>
</dbReference>
<dbReference type="Proteomes" id="UP000694888">
    <property type="component" value="Unplaced"/>
</dbReference>
<dbReference type="PANTHER" id="PTHR44656:SF7">
    <property type="entry name" value="DEHYDROGENASE_REDUCTASE SDR FAMILY MEMBER 12"/>
    <property type="match status" value="1"/>
</dbReference>
<accession>A0ABM1W2V7</accession>
<dbReference type="InterPro" id="IPR002347">
    <property type="entry name" value="SDR_fam"/>
</dbReference>
<proteinExistence type="predicted"/>
<reference evidence="2" key="1">
    <citation type="submission" date="2025-08" db="UniProtKB">
        <authorList>
            <consortium name="RefSeq"/>
        </authorList>
    </citation>
    <scope>IDENTIFICATION</scope>
</reference>
<dbReference type="SUPFAM" id="SSF51735">
    <property type="entry name" value="NAD(P)-binding Rossmann-fold domains"/>
    <property type="match status" value="1"/>
</dbReference>
<protein>
    <submittedName>
        <fullName evidence="2">Dehydrogenase/reductase SDR family member 12 isoform X2</fullName>
    </submittedName>
</protein>
<sequence length="290" mass="32232">MSFYRNAVWFVKGLNEYTKSGYLSASKRFDPADLDVNISNRSFMITGANSGLGRSAALTIAKKGATVHMVCRNKERGEAAQEELKQESGNQINNAGILVNEDKRQVTEDGLESTFATNTLGTHLLTIHLLPVLEQAEDPRVVIVTSGGMLLQKLDLSDLQFEKMSKFDGAMAYSQTKRQQVVMTAQYAKTYPKVHFSCPHPGWSSTPGVQSSLPDFYERFQNKLRSEEAGADTIVWLAISPAATKQLSGLFFQDRKPVPIHLPLAWTKSNSGDDEKLMTKLQEFAESFNK</sequence>
<name>A0ABM1W2V7_APLCA</name>
<dbReference type="GeneID" id="101853270"/>
<dbReference type="InterPro" id="IPR052992">
    <property type="entry name" value="SDR_member_12"/>
</dbReference>
<keyword evidence="1" id="KW-1185">Reference proteome</keyword>
<dbReference type="Pfam" id="PF00106">
    <property type="entry name" value="adh_short"/>
    <property type="match status" value="1"/>
</dbReference>